<gene>
    <name evidence="4" type="primary">ompR</name>
    <name evidence="4" type="ORF">RN50_00966</name>
</gene>
<dbReference type="KEGG" id="mfol:DXT68_04435"/>
<feature type="modified residue" description="4-aspartylphosphate" evidence="2">
    <location>
        <position position="55"/>
    </location>
</feature>
<accession>A0A0F0KRX2</accession>
<evidence type="ECO:0000313" key="4">
    <source>
        <dbReference type="EMBL" id="KJL23628.1"/>
    </source>
</evidence>
<dbReference type="PANTHER" id="PTHR44591">
    <property type="entry name" value="STRESS RESPONSE REGULATOR PROTEIN 1"/>
    <property type="match status" value="1"/>
</dbReference>
<comment type="caution">
    <text evidence="4">The sequence shown here is derived from an EMBL/GenBank/DDBJ whole genome shotgun (WGS) entry which is preliminary data.</text>
</comment>
<keyword evidence="5" id="KW-1185">Reference proteome</keyword>
<keyword evidence="1 2" id="KW-0597">Phosphoprotein</keyword>
<reference evidence="4 5" key="1">
    <citation type="submission" date="2015-02" db="EMBL/GenBank/DDBJ databases">
        <title>Draft genome sequences of ten Microbacterium spp. with emphasis on heavy metal contaminated environments.</title>
        <authorList>
            <person name="Corretto E."/>
        </authorList>
    </citation>
    <scope>NUCLEOTIDE SEQUENCE [LARGE SCALE GENOMIC DNA]</scope>
    <source>
        <strain evidence="4 5">DSM 12966</strain>
    </source>
</reference>
<evidence type="ECO:0000259" key="3">
    <source>
        <dbReference type="PROSITE" id="PS50110"/>
    </source>
</evidence>
<dbReference type="GeneID" id="94443626"/>
<dbReference type="SMART" id="SM00448">
    <property type="entry name" value="REC"/>
    <property type="match status" value="1"/>
</dbReference>
<dbReference type="InterPro" id="IPR001789">
    <property type="entry name" value="Sig_transdc_resp-reg_receiver"/>
</dbReference>
<organism evidence="4 5">
    <name type="scientific">Microbacterium foliorum</name>
    <dbReference type="NCBI Taxonomy" id="104336"/>
    <lineage>
        <taxon>Bacteria</taxon>
        <taxon>Bacillati</taxon>
        <taxon>Actinomycetota</taxon>
        <taxon>Actinomycetes</taxon>
        <taxon>Micrococcales</taxon>
        <taxon>Microbacteriaceae</taxon>
        <taxon>Microbacterium</taxon>
    </lineage>
</organism>
<feature type="domain" description="Response regulatory" evidence="3">
    <location>
        <begin position="6"/>
        <end position="114"/>
    </location>
</feature>
<dbReference type="SUPFAM" id="SSF52172">
    <property type="entry name" value="CheY-like"/>
    <property type="match status" value="1"/>
</dbReference>
<dbReference type="RefSeq" id="WP_045253383.1">
    <property type="nucleotide sequence ID" value="NZ_CAKKLS010000022.1"/>
</dbReference>
<protein>
    <submittedName>
        <fullName evidence="4">Transcriptional regulatory protein OmpR</fullName>
    </submittedName>
</protein>
<dbReference type="PANTHER" id="PTHR44591:SF3">
    <property type="entry name" value="RESPONSE REGULATORY DOMAIN-CONTAINING PROTEIN"/>
    <property type="match status" value="1"/>
</dbReference>
<dbReference type="InterPro" id="IPR050595">
    <property type="entry name" value="Bact_response_regulator"/>
</dbReference>
<dbReference type="CDD" id="cd00156">
    <property type="entry name" value="REC"/>
    <property type="match status" value="1"/>
</dbReference>
<sequence>MSERPLALVVEDSPDQMALLRRYLDREGFDVLSAVDAESAISAFADISPLVAVIDLLLPGITGAECARLVRARFPECYLIVSSVLDEADYPDADAALPKPIVGADLRRLLAEVRR</sequence>
<evidence type="ECO:0000256" key="2">
    <source>
        <dbReference type="PROSITE-ProRule" id="PRU00169"/>
    </source>
</evidence>
<dbReference type="GO" id="GO:0000160">
    <property type="term" value="P:phosphorelay signal transduction system"/>
    <property type="evidence" value="ECO:0007669"/>
    <property type="project" value="InterPro"/>
</dbReference>
<dbReference type="AlphaFoldDB" id="A0A0F0KRX2"/>
<dbReference type="PATRIC" id="fig|104336.4.peg.990"/>
<proteinExistence type="predicted"/>
<dbReference type="Proteomes" id="UP000033572">
    <property type="component" value="Unassembled WGS sequence"/>
</dbReference>
<dbReference type="Gene3D" id="3.40.50.2300">
    <property type="match status" value="1"/>
</dbReference>
<dbReference type="EMBL" id="JYIU01000035">
    <property type="protein sequence ID" value="KJL23628.1"/>
    <property type="molecule type" value="Genomic_DNA"/>
</dbReference>
<dbReference type="PROSITE" id="PS50110">
    <property type="entry name" value="RESPONSE_REGULATORY"/>
    <property type="match status" value="1"/>
</dbReference>
<evidence type="ECO:0000313" key="5">
    <source>
        <dbReference type="Proteomes" id="UP000033572"/>
    </source>
</evidence>
<name>A0A0F0KRX2_9MICO</name>
<dbReference type="Pfam" id="PF00072">
    <property type="entry name" value="Response_reg"/>
    <property type="match status" value="1"/>
</dbReference>
<dbReference type="InterPro" id="IPR011006">
    <property type="entry name" value="CheY-like_superfamily"/>
</dbReference>
<evidence type="ECO:0000256" key="1">
    <source>
        <dbReference type="ARBA" id="ARBA00022553"/>
    </source>
</evidence>